<keyword evidence="2" id="KW-0732">Signal</keyword>
<dbReference type="AlphaFoldDB" id="A0A914WY72"/>
<feature type="region of interest" description="Disordered" evidence="1">
    <location>
        <begin position="37"/>
        <end position="66"/>
    </location>
</feature>
<feature type="chain" id="PRO_5036905687" evidence="2">
    <location>
        <begin position="22"/>
        <end position="161"/>
    </location>
</feature>
<dbReference type="WBParaSite" id="PSAMB.scaffold5876size10684.g27444.t1">
    <property type="protein sequence ID" value="PSAMB.scaffold5876size10684.g27444.t1"/>
    <property type="gene ID" value="PSAMB.scaffold5876size10684.g27444"/>
</dbReference>
<keyword evidence="3" id="KW-1185">Reference proteome</keyword>
<evidence type="ECO:0000256" key="1">
    <source>
        <dbReference type="SAM" id="MobiDB-lite"/>
    </source>
</evidence>
<evidence type="ECO:0000256" key="2">
    <source>
        <dbReference type="SAM" id="SignalP"/>
    </source>
</evidence>
<name>A0A914WY72_9BILA</name>
<evidence type="ECO:0000313" key="4">
    <source>
        <dbReference type="WBParaSite" id="PSAMB.scaffold5876size10684.g27444.t1"/>
    </source>
</evidence>
<feature type="signal peptide" evidence="2">
    <location>
        <begin position="1"/>
        <end position="21"/>
    </location>
</feature>
<sequence>MLASPFPIYLCCCCCGSLVVAECAASGQLLLIHARNGRGNRPSQRSTERDGVGQLAEPPAAPPSRPPYRYARRSFVHLPFPPACTADFLCARRCVCHRRETLEVCYELRARRRTGLYLPTALSSNLFPSALPRHRSDARAFVLGRAIGTDGAQFTERRASF</sequence>
<accession>A0A914WY72</accession>
<reference evidence="4" key="1">
    <citation type="submission" date="2022-11" db="UniProtKB">
        <authorList>
            <consortium name="WormBaseParasite"/>
        </authorList>
    </citation>
    <scope>IDENTIFICATION</scope>
</reference>
<dbReference type="Proteomes" id="UP000887566">
    <property type="component" value="Unplaced"/>
</dbReference>
<proteinExistence type="predicted"/>
<organism evidence="3 4">
    <name type="scientific">Plectus sambesii</name>
    <dbReference type="NCBI Taxonomy" id="2011161"/>
    <lineage>
        <taxon>Eukaryota</taxon>
        <taxon>Metazoa</taxon>
        <taxon>Ecdysozoa</taxon>
        <taxon>Nematoda</taxon>
        <taxon>Chromadorea</taxon>
        <taxon>Plectida</taxon>
        <taxon>Plectina</taxon>
        <taxon>Plectoidea</taxon>
        <taxon>Plectidae</taxon>
        <taxon>Plectus</taxon>
    </lineage>
</organism>
<evidence type="ECO:0000313" key="3">
    <source>
        <dbReference type="Proteomes" id="UP000887566"/>
    </source>
</evidence>
<protein>
    <submittedName>
        <fullName evidence="4">Secreted protein</fullName>
    </submittedName>
</protein>